<keyword evidence="6" id="KW-0472">Membrane</keyword>
<evidence type="ECO:0000256" key="4">
    <source>
        <dbReference type="ARBA" id="ARBA00022452"/>
    </source>
</evidence>
<reference evidence="11" key="1">
    <citation type="submission" date="2016-10" db="EMBL/GenBank/DDBJ databases">
        <authorList>
            <person name="Varghese N."/>
            <person name="Submissions S."/>
        </authorList>
    </citation>
    <scope>NUCLEOTIDE SEQUENCE [LARGE SCALE GENOMIC DNA]</scope>
    <source>
        <strain evidence="11">DSM 25927</strain>
    </source>
</reference>
<protein>
    <submittedName>
        <fullName evidence="10">Outer membrane protein TolC</fullName>
    </submittedName>
</protein>
<accession>A0A1H9CPR4</accession>
<dbReference type="PANTHER" id="PTHR30026">
    <property type="entry name" value="OUTER MEMBRANE PROTEIN TOLC"/>
    <property type="match status" value="1"/>
</dbReference>
<name>A0A1H9CPR4_9GAMM</name>
<dbReference type="Proteomes" id="UP000199233">
    <property type="component" value="Unassembled WGS sequence"/>
</dbReference>
<gene>
    <name evidence="10" type="ORF">SAMN04488038_103115</name>
</gene>
<evidence type="ECO:0000256" key="6">
    <source>
        <dbReference type="ARBA" id="ARBA00023136"/>
    </source>
</evidence>
<evidence type="ECO:0000256" key="9">
    <source>
        <dbReference type="SAM" id="SignalP"/>
    </source>
</evidence>
<dbReference type="RefSeq" id="WP_093282748.1">
    <property type="nucleotide sequence ID" value="NZ_FOFS01000003.1"/>
</dbReference>
<evidence type="ECO:0000313" key="11">
    <source>
        <dbReference type="Proteomes" id="UP000199233"/>
    </source>
</evidence>
<proteinExistence type="inferred from homology"/>
<evidence type="ECO:0000313" key="10">
    <source>
        <dbReference type="EMBL" id="SEQ02618.1"/>
    </source>
</evidence>
<dbReference type="OrthoDB" id="13803at2"/>
<dbReference type="SUPFAM" id="SSF56954">
    <property type="entry name" value="Outer membrane efflux proteins (OEP)"/>
    <property type="match status" value="1"/>
</dbReference>
<dbReference type="Pfam" id="PF02321">
    <property type="entry name" value="OEP"/>
    <property type="match status" value="2"/>
</dbReference>
<evidence type="ECO:0000256" key="2">
    <source>
        <dbReference type="ARBA" id="ARBA00007613"/>
    </source>
</evidence>
<keyword evidence="4" id="KW-1134">Transmembrane beta strand</keyword>
<dbReference type="EMBL" id="FOFS01000003">
    <property type="protein sequence ID" value="SEQ02618.1"/>
    <property type="molecule type" value="Genomic_DNA"/>
</dbReference>
<keyword evidence="3" id="KW-0813">Transport</keyword>
<dbReference type="GO" id="GO:0009279">
    <property type="term" value="C:cell outer membrane"/>
    <property type="evidence" value="ECO:0007669"/>
    <property type="project" value="UniProtKB-SubCell"/>
</dbReference>
<dbReference type="GO" id="GO:1990281">
    <property type="term" value="C:efflux pump complex"/>
    <property type="evidence" value="ECO:0007669"/>
    <property type="project" value="TreeGrafter"/>
</dbReference>
<feature type="chain" id="PRO_5011617275" evidence="9">
    <location>
        <begin position="19"/>
        <end position="457"/>
    </location>
</feature>
<evidence type="ECO:0000256" key="5">
    <source>
        <dbReference type="ARBA" id="ARBA00022692"/>
    </source>
</evidence>
<feature type="signal peptide" evidence="9">
    <location>
        <begin position="1"/>
        <end position="18"/>
    </location>
</feature>
<comment type="similarity">
    <text evidence="2">Belongs to the outer membrane factor (OMF) (TC 1.B.17) family.</text>
</comment>
<keyword evidence="7" id="KW-0998">Cell outer membrane</keyword>
<keyword evidence="8" id="KW-0175">Coiled coil</keyword>
<dbReference type="PANTHER" id="PTHR30026:SF20">
    <property type="entry name" value="OUTER MEMBRANE PROTEIN TOLC"/>
    <property type="match status" value="1"/>
</dbReference>
<organism evidence="10 11">
    <name type="scientific">Solimonas aquatica</name>
    <dbReference type="NCBI Taxonomy" id="489703"/>
    <lineage>
        <taxon>Bacteria</taxon>
        <taxon>Pseudomonadati</taxon>
        <taxon>Pseudomonadota</taxon>
        <taxon>Gammaproteobacteria</taxon>
        <taxon>Nevskiales</taxon>
        <taxon>Nevskiaceae</taxon>
        <taxon>Solimonas</taxon>
    </lineage>
</organism>
<evidence type="ECO:0000256" key="8">
    <source>
        <dbReference type="SAM" id="Coils"/>
    </source>
</evidence>
<keyword evidence="9" id="KW-0732">Signal</keyword>
<dbReference type="Gene3D" id="1.20.1600.10">
    <property type="entry name" value="Outer membrane efflux proteins (OEP)"/>
    <property type="match status" value="1"/>
</dbReference>
<dbReference type="STRING" id="489703.SAMN04488038_103115"/>
<dbReference type="GO" id="GO:0015288">
    <property type="term" value="F:porin activity"/>
    <property type="evidence" value="ECO:0007669"/>
    <property type="project" value="TreeGrafter"/>
</dbReference>
<dbReference type="InterPro" id="IPR051906">
    <property type="entry name" value="TolC-like"/>
</dbReference>
<evidence type="ECO:0000256" key="1">
    <source>
        <dbReference type="ARBA" id="ARBA00004442"/>
    </source>
</evidence>
<keyword evidence="11" id="KW-1185">Reference proteome</keyword>
<evidence type="ECO:0000256" key="7">
    <source>
        <dbReference type="ARBA" id="ARBA00023237"/>
    </source>
</evidence>
<comment type="subcellular location">
    <subcellularLocation>
        <location evidence="1">Cell outer membrane</location>
    </subcellularLocation>
</comment>
<dbReference type="AlphaFoldDB" id="A0A1H9CPR4"/>
<dbReference type="GO" id="GO:0015562">
    <property type="term" value="F:efflux transmembrane transporter activity"/>
    <property type="evidence" value="ECO:0007669"/>
    <property type="project" value="InterPro"/>
</dbReference>
<dbReference type="InterPro" id="IPR003423">
    <property type="entry name" value="OMP_efflux"/>
</dbReference>
<feature type="coiled-coil region" evidence="8">
    <location>
        <begin position="210"/>
        <end position="244"/>
    </location>
</feature>
<sequence length="457" mass="50080">MSRRLLLLLMLLPGLARAEDALLRDYIDEALHANPALDAQQQGVHIAQSNLEQTQAKQWPELSLNARYTRAEGGRTIDIPIGSLLNPVYDTLNRQLVASGQPPQFPTVQDQSIALLRSREQETKLSLSAPLFAPQLWAQVDAQRALLDASRESREAYARVLVRETKRAYYGAVQAQAAVGIVEASLDLLSENVRVSQSLLDNGKATRDRVLRAEAERLSAVQQLDAARAQAAQARRLINVLRAKPDDAPLSLPAPESLGLPPPAVGTPQLRPEIRQLDASLKAASAGERVARNGYLPTLGLAADYGIQGERYDFGPDADFGTVSLVLRWSLFEAGARSAQRRGALAQSRQLQDQREDLERRLRLARRSAADDLGTALRAITTSQARLDAAEEAFRIAEKKRAEAYLSQIEFLDAERALREARLGLAVARCTALDRAAELELAEARYPLPEALLGPPP</sequence>
<evidence type="ECO:0000256" key="3">
    <source>
        <dbReference type="ARBA" id="ARBA00022448"/>
    </source>
</evidence>
<feature type="coiled-coil region" evidence="8">
    <location>
        <begin position="341"/>
        <end position="400"/>
    </location>
</feature>
<keyword evidence="5" id="KW-0812">Transmembrane</keyword>